<dbReference type="PROSITE" id="PS00061">
    <property type="entry name" value="ADH_SHORT"/>
    <property type="match status" value="1"/>
</dbReference>
<dbReference type="GO" id="GO:0004316">
    <property type="term" value="F:3-oxoacyl-[acyl-carrier-protein] reductase (NADPH) activity"/>
    <property type="evidence" value="ECO:0007669"/>
    <property type="project" value="UniProtKB-EC"/>
</dbReference>
<comment type="caution">
    <text evidence="3">The sequence shown here is derived from an EMBL/GenBank/DDBJ whole genome shotgun (WGS) entry which is preliminary data.</text>
</comment>
<dbReference type="RefSeq" id="WP_420905474.1">
    <property type="nucleotide sequence ID" value="NZ_BAAFGK010000004.1"/>
</dbReference>
<dbReference type="InterPro" id="IPR020904">
    <property type="entry name" value="Sc_DH/Rdtase_CS"/>
</dbReference>
<evidence type="ECO:0000313" key="4">
    <source>
        <dbReference type="Proteomes" id="UP001628193"/>
    </source>
</evidence>
<dbReference type="CDD" id="cd05233">
    <property type="entry name" value="SDR_c"/>
    <property type="match status" value="1"/>
</dbReference>
<protein>
    <submittedName>
        <fullName evidence="3">3-oxoacyl-[acyl-carrier-protein] reductase FabG</fullName>
        <ecNumber evidence="3">1.1.1.100</ecNumber>
    </submittedName>
</protein>
<dbReference type="PANTHER" id="PTHR24321:SF8">
    <property type="entry name" value="ESTRADIOL 17-BETA-DEHYDROGENASE 8-RELATED"/>
    <property type="match status" value="1"/>
</dbReference>
<evidence type="ECO:0000256" key="2">
    <source>
        <dbReference type="ARBA" id="ARBA00023002"/>
    </source>
</evidence>
<gene>
    <name evidence="3" type="primary">fabG_3</name>
    <name evidence="3" type="ORF">SIID45300_02115</name>
</gene>
<keyword evidence="2 3" id="KW-0560">Oxidoreductase</keyword>
<reference evidence="3 4" key="1">
    <citation type="submission" date="2024-09" db="EMBL/GenBank/DDBJ databases">
        <title>Draft genome sequence of Candidatus Magnetaquicoccaceae bacterium FCR-1.</title>
        <authorList>
            <person name="Shimoshige H."/>
            <person name="Shimamura S."/>
            <person name="Taoka A."/>
            <person name="Kobayashi H."/>
            <person name="Maekawa T."/>
        </authorList>
    </citation>
    <scope>NUCLEOTIDE SEQUENCE [LARGE SCALE GENOMIC DNA]</scope>
    <source>
        <strain evidence="3 4">FCR-1</strain>
    </source>
</reference>
<dbReference type="InterPro" id="IPR036291">
    <property type="entry name" value="NAD(P)-bd_dom_sf"/>
</dbReference>
<dbReference type="Pfam" id="PF13561">
    <property type="entry name" value="adh_short_C2"/>
    <property type="match status" value="1"/>
</dbReference>
<dbReference type="EMBL" id="BAAFGK010000004">
    <property type="protein sequence ID" value="GAB0057783.1"/>
    <property type="molecule type" value="Genomic_DNA"/>
</dbReference>
<accession>A0ABQ0CA68</accession>
<dbReference type="PANTHER" id="PTHR24321">
    <property type="entry name" value="DEHYDROGENASES, SHORT CHAIN"/>
    <property type="match status" value="1"/>
</dbReference>
<evidence type="ECO:0000256" key="1">
    <source>
        <dbReference type="ARBA" id="ARBA00006484"/>
    </source>
</evidence>
<proteinExistence type="inferred from homology"/>
<name>A0ABQ0CA68_9PROT</name>
<dbReference type="InterPro" id="IPR002347">
    <property type="entry name" value="SDR_fam"/>
</dbReference>
<dbReference type="PRINTS" id="PR00081">
    <property type="entry name" value="GDHRDH"/>
</dbReference>
<comment type="similarity">
    <text evidence="1">Belongs to the short-chain dehydrogenases/reductases (SDR) family.</text>
</comment>
<dbReference type="EC" id="1.1.1.100" evidence="3"/>
<organism evidence="3 4">
    <name type="scientific">Candidatus Magnetaquiglobus chichijimensis</name>
    <dbReference type="NCBI Taxonomy" id="3141448"/>
    <lineage>
        <taxon>Bacteria</taxon>
        <taxon>Pseudomonadati</taxon>
        <taxon>Pseudomonadota</taxon>
        <taxon>Magnetococcia</taxon>
        <taxon>Magnetococcales</taxon>
        <taxon>Candidatus Magnetaquicoccaceae</taxon>
        <taxon>Candidatus Magnetaquiglobus</taxon>
    </lineage>
</organism>
<evidence type="ECO:0000313" key="3">
    <source>
        <dbReference type="EMBL" id="GAB0057783.1"/>
    </source>
</evidence>
<dbReference type="Gene3D" id="3.40.50.720">
    <property type="entry name" value="NAD(P)-binding Rossmann-like Domain"/>
    <property type="match status" value="1"/>
</dbReference>
<sequence>MSHDETLLITGSSSDIGRELIRQLTRTTPDHTPFRGQIIAHACSGGGKLACLQQEISSLDKPLEIIQADLRQESELGHMLATIRARHGFPTQIVHLAAARIELRRLTEFSWDRLIPDLEIQLRSIAMILQAFLPDMLKSRRRCKVVLMLSSVTLGAPPKYMAQYTMAKYALLGLLRSLAVEYADRPICFNALSPSMVDTQFLSDIPPKYIEMTAAAHPTKKNATVMEIVPALRFLLSSDSDHISGVNLPVTAGGIL</sequence>
<dbReference type="SUPFAM" id="SSF51735">
    <property type="entry name" value="NAD(P)-binding Rossmann-fold domains"/>
    <property type="match status" value="1"/>
</dbReference>
<dbReference type="Proteomes" id="UP001628193">
    <property type="component" value="Unassembled WGS sequence"/>
</dbReference>
<keyword evidence="4" id="KW-1185">Reference proteome</keyword>